<organism evidence="1 2">
    <name type="scientific">Moellerella wisconsensis</name>
    <dbReference type="NCBI Taxonomy" id="158849"/>
    <lineage>
        <taxon>Bacteria</taxon>
        <taxon>Pseudomonadati</taxon>
        <taxon>Pseudomonadota</taxon>
        <taxon>Gammaproteobacteria</taxon>
        <taxon>Enterobacterales</taxon>
        <taxon>Morganellaceae</taxon>
        <taxon>Moellerella</taxon>
    </lineage>
</organism>
<evidence type="ECO:0000313" key="2">
    <source>
        <dbReference type="Proteomes" id="UP000829116"/>
    </source>
</evidence>
<sequence length="89" mass="10487">MNATQLFLIALNSINENREPSHTELSKIYVFYRAEIENKNISINEFILNQDWPLTDGHDTQKVLHFIETYLHLSLIKASARKQYIQHES</sequence>
<protein>
    <submittedName>
        <fullName evidence="1">Uncharacterized protein</fullName>
    </submittedName>
</protein>
<name>A0A9Q8Q488_9GAMM</name>
<dbReference type="RefSeq" id="WP_241501565.1">
    <property type="nucleotide sequence ID" value="NZ_CAWQWN010000001.1"/>
</dbReference>
<reference evidence="1" key="1">
    <citation type="submission" date="2022-03" db="EMBL/GenBank/DDBJ databases">
        <title>ESBL-producing Moellerella wisconsensis and Escherichia marmotae isolated from wild game meat.</title>
        <authorList>
            <person name="Biggel M."/>
        </authorList>
    </citation>
    <scope>NUCLEOTIDE SEQUENCE</scope>
    <source>
        <strain evidence="1">W51</strain>
    </source>
</reference>
<dbReference type="AlphaFoldDB" id="A0A9Q8Q488"/>
<dbReference type="GeneID" id="79716592"/>
<proteinExistence type="predicted"/>
<evidence type="ECO:0000313" key="1">
    <source>
        <dbReference type="EMBL" id="UNH31709.1"/>
    </source>
</evidence>
<dbReference type="Proteomes" id="UP000829116">
    <property type="component" value="Chromosome"/>
</dbReference>
<dbReference type="EMBL" id="CP093245">
    <property type="protein sequence ID" value="UNH31709.1"/>
    <property type="molecule type" value="Genomic_DNA"/>
</dbReference>
<gene>
    <name evidence="1" type="ORF">MNY72_05270</name>
</gene>
<accession>A0A9Q8Q488</accession>